<evidence type="ECO:0000256" key="3">
    <source>
        <dbReference type="ARBA" id="ARBA00022553"/>
    </source>
</evidence>
<evidence type="ECO:0000256" key="7">
    <source>
        <dbReference type="ARBA" id="ARBA00023012"/>
    </source>
</evidence>
<protein>
    <recommendedName>
        <fullName evidence="2">histidine kinase</fullName>
        <ecNumber evidence="2">2.7.13.3</ecNumber>
    </recommendedName>
</protein>
<dbReference type="PANTHER" id="PTHR43395:SF10">
    <property type="entry name" value="CHEMOTAXIS PROTEIN CHEA"/>
    <property type="match status" value="1"/>
</dbReference>
<dbReference type="InterPro" id="IPR002545">
    <property type="entry name" value="CheW-lke_dom"/>
</dbReference>
<evidence type="ECO:0000256" key="4">
    <source>
        <dbReference type="ARBA" id="ARBA00022679"/>
    </source>
</evidence>
<dbReference type="OrthoDB" id="9816273at2"/>
<dbReference type="InterPro" id="IPR051315">
    <property type="entry name" value="Bact_Chemotaxis_CheA"/>
</dbReference>
<evidence type="ECO:0000256" key="9">
    <source>
        <dbReference type="PROSITE-ProRule" id="PRU00110"/>
    </source>
</evidence>
<evidence type="ECO:0000313" key="12">
    <source>
        <dbReference type="EMBL" id="TCP61369.1"/>
    </source>
</evidence>
<evidence type="ECO:0000256" key="6">
    <source>
        <dbReference type="ARBA" id="ARBA00022777"/>
    </source>
</evidence>
<keyword evidence="5" id="KW-0547">Nucleotide-binding</keyword>
<dbReference type="EC" id="2.7.13.3" evidence="2"/>
<proteinExistence type="predicted"/>
<dbReference type="SUPFAM" id="SSF50341">
    <property type="entry name" value="CheW-like"/>
    <property type="match status" value="1"/>
</dbReference>
<evidence type="ECO:0000256" key="1">
    <source>
        <dbReference type="ARBA" id="ARBA00000085"/>
    </source>
</evidence>
<feature type="compositionally biased region" description="Basic and acidic residues" evidence="10">
    <location>
        <begin position="140"/>
        <end position="156"/>
    </location>
</feature>
<comment type="caution">
    <text evidence="12">The sequence shown here is derived from an EMBL/GenBank/DDBJ whole genome shotgun (WGS) entry which is preliminary data.</text>
</comment>
<dbReference type="Gene3D" id="2.30.30.40">
    <property type="entry name" value="SH3 Domains"/>
    <property type="match status" value="1"/>
</dbReference>
<organism evidence="12 13">
    <name type="scientific">Rhodovulum bhavnagarense</name>
    <dbReference type="NCBI Taxonomy" id="992286"/>
    <lineage>
        <taxon>Bacteria</taxon>
        <taxon>Pseudomonadati</taxon>
        <taxon>Pseudomonadota</taxon>
        <taxon>Alphaproteobacteria</taxon>
        <taxon>Rhodobacterales</taxon>
        <taxon>Paracoccaceae</taxon>
        <taxon>Rhodovulum</taxon>
    </lineage>
</organism>
<evidence type="ECO:0000256" key="2">
    <source>
        <dbReference type="ARBA" id="ARBA00012438"/>
    </source>
</evidence>
<keyword evidence="4" id="KW-0808">Transferase</keyword>
<sequence length="1198" mass="129117">MSDEMDEIWALFADDGGQALDAVEAALMALRQDAESAGGETISALFRGIHTFKGNARVLGLATIESRAHVAEDLIGLVRDDGVALDEEILDLLIEVSDELRLMLEFAAEERRDADPAETEDLLARLKAKIADCMTPQPDADERAPQTRASHDEDNAMQHSGQEDPTSPEPTCPAVTAEPPVPDQERTARLFDDPTFRRVFEKMARKTLDAMTAHRALLHSDADQALELLREDAAKLRNGAAKVGLTDWISAIDGYLDAPEHDTAGAEHMIAALERCRAIDLDGDATPSAPALQPVPVGPAPAPEPGAETRPGVAPAEGARTLGASLDDPTYRRIFIKIARETLDELRQTRDEFTNEPAAHVMRVKQRAGRLRNAAGQMGLSAWTEAVDDFAGMDKPEGADLDLMLDRLSQRFAEDIEGQAPAAPDACAAGAGPCETSAPAESFAVASHAQSDEADGSAICGRAREARDFLEGLEGPLAELAALGERLGEAAMVSPEEIAIAAERIVQDARAAGFGGVADVATRFGIVQTQRDFRDAELDLYEQLVTLENAFGEALDGLALQPLSFLRTWCAENAYATLMETSELIDDLRARRDIEANIARLTRLLRRINHACRHYQIETAAYLAMSLFDLFDRAPTGQIGPDTVLLHIARSFVDLLEVVFDAIDAGETPDTEGLERLFDEASRATFVITNAPTAAAVEERLGLPDSFHRVLSPESVKAASRAMDLGQNFFIVRTDFNDREDVAQAFLQWLESGQARLITSVTVFVGEKVLFDFLLCSRMSDPALREALSGIDPTGKLVHVDTELPYDRGSRVRQGASAGAGLVLGGGLGSNLREELGEIVAGHSRVHNVLLDLLQGDLGDMVAANLPAEIVASDSWRLIRGALERAGDDIMDRLRQAQQTGSQLQSRLVQLQEDMIELGQAEAEALLQALAEHIAKVARSSGRRVAVTLTGQDTRVDDRVLSRLYPALCALLEKRLTQDGDGPHRLHVWVHRKDDSIGVGIEDDMAAGHAVEALETAGRAIGAMAGDIRQSLLPGSGTRLTITLPVAMVVMEGMVVRDGEVSYIVPTDAIHRIVHCDPDQISRISAEGDRCILKLGNEEIVDIGFLQDSRRQRALAVIGADRRAGAEKMLFLIVGHAGRRVAIMVEDLVGQQVVLVRPLRGALAGIRGMTGCALLGNGDVGLALAVPSLFEAERAAAA</sequence>
<evidence type="ECO:0000256" key="8">
    <source>
        <dbReference type="ARBA" id="ARBA00035100"/>
    </source>
</evidence>
<feature type="region of interest" description="Disordered" evidence="10">
    <location>
        <begin position="282"/>
        <end position="314"/>
    </location>
</feature>
<dbReference type="SMART" id="SM00073">
    <property type="entry name" value="HPT"/>
    <property type="match status" value="1"/>
</dbReference>
<comment type="function">
    <text evidence="8">Involved in the transmission of sensory signals from the chemoreceptors to the flagellar motors. CheA is autophosphorylated; it can transfer its phosphate group to either CheB or CheY.</text>
</comment>
<evidence type="ECO:0000256" key="5">
    <source>
        <dbReference type="ARBA" id="ARBA00022741"/>
    </source>
</evidence>
<dbReference type="PROSITE" id="PS50894">
    <property type="entry name" value="HPT"/>
    <property type="match status" value="1"/>
</dbReference>
<dbReference type="PANTHER" id="PTHR43395">
    <property type="entry name" value="SENSOR HISTIDINE KINASE CHEA"/>
    <property type="match status" value="1"/>
</dbReference>
<gene>
    <name evidence="12" type="ORF">EV663_10587</name>
</gene>
<dbReference type="Proteomes" id="UP000295050">
    <property type="component" value="Unassembled WGS sequence"/>
</dbReference>
<dbReference type="EMBL" id="SLXU01000005">
    <property type="protein sequence ID" value="TCP61369.1"/>
    <property type="molecule type" value="Genomic_DNA"/>
</dbReference>
<comment type="catalytic activity">
    <reaction evidence="1">
        <text>ATP + protein L-histidine = ADP + protein N-phospho-L-histidine.</text>
        <dbReference type="EC" id="2.7.13.3"/>
    </reaction>
</comment>
<dbReference type="InterPro" id="IPR008207">
    <property type="entry name" value="Sig_transdc_His_kin_Hpt_dom"/>
</dbReference>
<evidence type="ECO:0000313" key="13">
    <source>
        <dbReference type="Proteomes" id="UP000295050"/>
    </source>
</evidence>
<dbReference type="GO" id="GO:0006935">
    <property type="term" value="P:chemotaxis"/>
    <property type="evidence" value="ECO:0007669"/>
    <property type="project" value="InterPro"/>
</dbReference>
<dbReference type="RefSeq" id="WP_132951152.1">
    <property type="nucleotide sequence ID" value="NZ_SLXU01000005.1"/>
</dbReference>
<dbReference type="GO" id="GO:0004673">
    <property type="term" value="F:protein histidine kinase activity"/>
    <property type="evidence" value="ECO:0007669"/>
    <property type="project" value="UniProtKB-EC"/>
</dbReference>
<feature type="region of interest" description="Disordered" evidence="10">
    <location>
        <begin position="133"/>
        <end position="187"/>
    </location>
</feature>
<feature type="domain" description="HPt" evidence="11">
    <location>
        <begin position="1"/>
        <end position="107"/>
    </location>
</feature>
<dbReference type="Gene3D" id="1.20.120.160">
    <property type="entry name" value="HPT domain"/>
    <property type="match status" value="2"/>
</dbReference>
<dbReference type="CDD" id="cd00088">
    <property type="entry name" value="HPT"/>
    <property type="match status" value="1"/>
</dbReference>
<feature type="modified residue" description="Phosphohistidine" evidence="9">
    <location>
        <position position="50"/>
    </location>
</feature>
<keyword evidence="13" id="KW-1185">Reference proteome</keyword>
<dbReference type="GO" id="GO:0000160">
    <property type="term" value="P:phosphorelay signal transduction system"/>
    <property type="evidence" value="ECO:0007669"/>
    <property type="project" value="UniProtKB-KW"/>
</dbReference>
<dbReference type="SMART" id="SM00260">
    <property type="entry name" value="CheW"/>
    <property type="match status" value="1"/>
</dbReference>
<dbReference type="SUPFAM" id="SSF47226">
    <property type="entry name" value="Histidine-containing phosphotransfer domain, HPT domain"/>
    <property type="match status" value="2"/>
</dbReference>
<evidence type="ECO:0000256" key="10">
    <source>
        <dbReference type="SAM" id="MobiDB-lite"/>
    </source>
</evidence>
<accession>A0A4R2RG66</accession>
<reference evidence="12 13" key="1">
    <citation type="submission" date="2019-03" db="EMBL/GenBank/DDBJ databases">
        <title>Genomic Encyclopedia of Type Strains, Phase IV (KMG-IV): sequencing the most valuable type-strain genomes for metagenomic binning, comparative biology and taxonomic classification.</title>
        <authorList>
            <person name="Goeker M."/>
        </authorList>
    </citation>
    <scope>NUCLEOTIDE SEQUENCE [LARGE SCALE GENOMIC DNA]</scope>
    <source>
        <strain evidence="12 13">DSM 24766</strain>
    </source>
</reference>
<dbReference type="InterPro" id="IPR036061">
    <property type="entry name" value="CheW-like_dom_sf"/>
</dbReference>
<keyword evidence="6 12" id="KW-0418">Kinase</keyword>
<dbReference type="InterPro" id="IPR036641">
    <property type="entry name" value="HPT_dom_sf"/>
</dbReference>
<evidence type="ECO:0000259" key="11">
    <source>
        <dbReference type="PROSITE" id="PS50894"/>
    </source>
</evidence>
<dbReference type="Pfam" id="PF01584">
    <property type="entry name" value="CheW"/>
    <property type="match status" value="1"/>
</dbReference>
<keyword evidence="7" id="KW-0902">Two-component regulatory system</keyword>
<dbReference type="AlphaFoldDB" id="A0A4R2RG66"/>
<keyword evidence="3 9" id="KW-0597">Phosphoprotein</keyword>
<dbReference type="Pfam" id="PF01627">
    <property type="entry name" value="Hpt"/>
    <property type="match status" value="1"/>
</dbReference>
<name>A0A4R2RG66_9RHOB</name>